<protein>
    <submittedName>
        <fullName evidence="1">Uncharacterized protein</fullName>
    </submittedName>
</protein>
<sequence length="19" mass="2241">MHMLLYYNNMNCNCFGANS</sequence>
<organism evidence="1">
    <name type="scientific">Anguilla anguilla</name>
    <name type="common">European freshwater eel</name>
    <name type="synonym">Muraena anguilla</name>
    <dbReference type="NCBI Taxonomy" id="7936"/>
    <lineage>
        <taxon>Eukaryota</taxon>
        <taxon>Metazoa</taxon>
        <taxon>Chordata</taxon>
        <taxon>Craniata</taxon>
        <taxon>Vertebrata</taxon>
        <taxon>Euteleostomi</taxon>
        <taxon>Actinopterygii</taxon>
        <taxon>Neopterygii</taxon>
        <taxon>Teleostei</taxon>
        <taxon>Anguilliformes</taxon>
        <taxon>Anguillidae</taxon>
        <taxon>Anguilla</taxon>
    </lineage>
</organism>
<accession>A0A0E9U3K2</accession>
<dbReference type="AlphaFoldDB" id="A0A0E9U3K2"/>
<proteinExistence type="predicted"/>
<reference evidence="1" key="1">
    <citation type="submission" date="2014-11" db="EMBL/GenBank/DDBJ databases">
        <authorList>
            <person name="Amaro Gonzalez C."/>
        </authorList>
    </citation>
    <scope>NUCLEOTIDE SEQUENCE</scope>
</reference>
<evidence type="ECO:0000313" key="1">
    <source>
        <dbReference type="EMBL" id="JAH60376.1"/>
    </source>
</evidence>
<reference evidence="1" key="2">
    <citation type="journal article" date="2015" name="Fish Shellfish Immunol.">
        <title>Early steps in the European eel (Anguilla anguilla)-Vibrio vulnificus interaction in the gills: Role of the RtxA13 toxin.</title>
        <authorList>
            <person name="Callol A."/>
            <person name="Pajuelo D."/>
            <person name="Ebbesson L."/>
            <person name="Teles M."/>
            <person name="MacKenzie S."/>
            <person name="Amaro C."/>
        </authorList>
    </citation>
    <scope>NUCLEOTIDE SEQUENCE</scope>
</reference>
<name>A0A0E9U3K2_ANGAN</name>
<dbReference type="EMBL" id="GBXM01048201">
    <property type="protein sequence ID" value="JAH60376.1"/>
    <property type="molecule type" value="Transcribed_RNA"/>
</dbReference>